<reference evidence="2" key="3">
    <citation type="submission" date="2020-12" db="UniProtKB">
        <authorList>
            <consortium name="EnsemblPlants"/>
        </authorList>
    </citation>
    <scope>IDENTIFICATION</scope>
</reference>
<dbReference type="AlphaFoldDB" id="A0A2K1KSN7"/>
<dbReference type="EnsemblPlants" id="Pp3c3_211V3.1">
    <property type="protein sequence ID" value="PAC:32943805.CDS.1"/>
    <property type="gene ID" value="Pp3c3_211"/>
</dbReference>
<dbReference type="Gramene" id="Pp3c3_211V3.1">
    <property type="protein sequence ID" value="PAC:32943805.CDS.1"/>
    <property type="gene ID" value="Pp3c3_211"/>
</dbReference>
<dbReference type="InParanoid" id="A0A2K1KSN7"/>
<keyword evidence="3" id="KW-1185">Reference proteome</keyword>
<reference evidence="1 3" key="1">
    <citation type="journal article" date="2008" name="Science">
        <title>The Physcomitrella genome reveals evolutionary insights into the conquest of land by plants.</title>
        <authorList>
            <person name="Rensing S."/>
            <person name="Lang D."/>
            <person name="Zimmer A."/>
            <person name="Terry A."/>
            <person name="Salamov A."/>
            <person name="Shapiro H."/>
            <person name="Nishiyama T."/>
            <person name="Perroud P.-F."/>
            <person name="Lindquist E."/>
            <person name="Kamisugi Y."/>
            <person name="Tanahashi T."/>
            <person name="Sakakibara K."/>
            <person name="Fujita T."/>
            <person name="Oishi K."/>
            <person name="Shin-I T."/>
            <person name="Kuroki Y."/>
            <person name="Toyoda A."/>
            <person name="Suzuki Y."/>
            <person name="Hashimoto A."/>
            <person name="Yamaguchi K."/>
            <person name="Sugano A."/>
            <person name="Kohara Y."/>
            <person name="Fujiyama A."/>
            <person name="Anterola A."/>
            <person name="Aoki S."/>
            <person name="Ashton N."/>
            <person name="Barbazuk W.B."/>
            <person name="Barker E."/>
            <person name="Bennetzen J."/>
            <person name="Bezanilla M."/>
            <person name="Blankenship R."/>
            <person name="Cho S.H."/>
            <person name="Dutcher S."/>
            <person name="Estelle M."/>
            <person name="Fawcett J.A."/>
            <person name="Gundlach H."/>
            <person name="Hanada K."/>
            <person name="Heyl A."/>
            <person name="Hicks K.A."/>
            <person name="Hugh J."/>
            <person name="Lohr M."/>
            <person name="Mayer K."/>
            <person name="Melkozernov A."/>
            <person name="Murata T."/>
            <person name="Nelson D."/>
            <person name="Pils B."/>
            <person name="Prigge M."/>
            <person name="Reiss B."/>
            <person name="Renner T."/>
            <person name="Rombauts S."/>
            <person name="Rushton P."/>
            <person name="Sanderfoot A."/>
            <person name="Schween G."/>
            <person name="Shiu S.-H."/>
            <person name="Stueber K."/>
            <person name="Theodoulou F.L."/>
            <person name="Tu H."/>
            <person name="Van de Peer Y."/>
            <person name="Verrier P.J."/>
            <person name="Waters E."/>
            <person name="Wood A."/>
            <person name="Yang L."/>
            <person name="Cove D."/>
            <person name="Cuming A."/>
            <person name="Hasebe M."/>
            <person name="Lucas S."/>
            <person name="Mishler D.B."/>
            <person name="Reski R."/>
            <person name="Grigoriev I."/>
            <person name="Quatrano R.S."/>
            <person name="Boore J.L."/>
        </authorList>
    </citation>
    <scope>NUCLEOTIDE SEQUENCE [LARGE SCALE GENOMIC DNA]</scope>
    <source>
        <strain evidence="2 3">cv. Gransden 2004</strain>
    </source>
</reference>
<accession>A0A2K1KSN7</accession>
<evidence type="ECO:0000313" key="3">
    <source>
        <dbReference type="Proteomes" id="UP000006727"/>
    </source>
</evidence>
<reference evidence="1 3" key="2">
    <citation type="journal article" date="2018" name="Plant J.">
        <title>The Physcomitrella patens chromosome-scale assembly reveals moss genome structure and evolution.</title>
        <authorList>
            <person name="Lang D."/>
            <person name="Ullrich K.K."/>
            <person name="Murat F."/>
            <person name="Fuchs J."/>
            <person name="Jenkins J."/>
            <person name="Haas F.B."/>
            <person name="Piednoel M."/>
            <person name="Gundlach H."/>
            <person name="Van Bel M."/>
            <person name="Meyberg R."/>
            <person name="Vives C."/>
            <person name="Morata J."/>
            <person name="Symeonidi A."/>
            <person name="Hiss M."/>
            <person name="Muchero W."/>
            <person name="Kamisugi Y."/>
            <person name="Saleh O."/>
            <person name="Blanc G."/>
            <person name="Decker E.L."/>
            <person name="van Gessel N."/>
            <person name="Grimwood J."/>
            <person name="Hayes R.D."/>
            <person name="Graham S.W."/>
            <person name="Gunter L.E."/>
            <person name="McDaniel S.F."/>
            <person name="Hoernstein S.N.W."/>
            <person name="Larsson A."/>
            <person name="Li F.W."/>
            <person name="Perroud P.F."/>
            <person name="Phillips J."/>
            <person name="Ranjan P."/>
            <person name="Rokshar D.S."/>
            <person name="Rothfels C.J."/>
            <person name="Schneider L."/>
            <person name="Shu S."/>
            <person name="Stevenson D.W."/>
            <person name="Thummler F."/>
            <person name="Tillich M."/>
            <person name="Villarreal Aguilar J.C."/>
            <person name="Widiez T."/>
            <person name="Wong G.K."/>
            <person name="Wymore A."/>
            <person name="Zhang Y."/>
            <person name="Zimmer A.D."/>
            <person name="Quatrano R.S."/>
            <person name="Mayer K.F.X."/>
            <person name="Goodstein D."/>
            <person name="Casacuberta J.M."/>
            <person name="Vandepoele K."/>
            <person name="Reski R."/>
            <person name="Cuming A.C."/>
            <person name="Tuskan G.A."/>
            <person name="Maumus F."/>
            <person name="Salse J."/>
            <person name="Schmutz J."/>
            <person name="Rensing S.A."/>
        </authorList>
    </citation>
    <scope>NUCLEOTIDE SEQUENCE [LARGE SCALE GENOMIC DNA]</scope>
    <source>
        <strain evidence="2 3">cv. Gransden 2004</strain>
    </source>
</reference>
<evidence type="ECO:0000313" key="1">
    <source>
        <dbReference type="EMBL" id="PNR56803.1"/>
    </source>
</evidence>
<sequence length="134" mass="14939">MVHGISVEQRHAVPLSSSSHCSHSLRKTHTCTRIQEKRPTVLVPCFFLVCGMSGLFFPSPRLSPPQIVVDILCGGRMHALQSKIDTPRCLFNLHCFLYHDLNLDPASFLACHGTVPRLLTAVFTSILYCLQPPK</sequence>
<gene>
    <name evidence="1" type="ORF">PHYPA_003795</name>
</gene>
<dbReference type="EMBL" id="ABEU02000003">
    <property type="protein sequence ID" value="PNR56803.1"/>
    <property type="molecule type" value="Genomic_DNA"/>
</dbReference>
<protein>
    <submittedName>
        <fullName evidence="1 2">Uncharacterized protein</fullName>
    </submittedName>
</protein>
<evidence type="ECO:0000313" key="2">
    <source>
        <dbReference type="EnsemblPlants" id="PAC:32943805.CDS.1"/>
    </source>
</evidence>
<name>A0A2K1KSN7_PHYPA</name>
<dbReference type="Proteomes" id="UP000006727">
    <property type="component" value="Chromosome 3"/>
</dbReference>
<organism evidence="1">
    <name type="scientific">Physcomitrium patens</name>
    <name type="common">Spreading-leaved earth moss</name>
    <name type="synonym">Physcomitrella patens</name>
    <dbReference type="NCBI Taxonomy" id="3218"/>
    <lineage>
        <taxon>Eukaryota</taxon>
        <taxon>Viridiplantae</taxon>
        <taxon>Streptophyta</taxon>
        <taxon>Embryophyta</taxon>
        <taxon>Bryophyta</taxon>
        <taxon>Bryophytina</taxon>
        <taxon>Bryopsida</taxon>
        <taxon>Funariidae</taxon>
        <taxon>Funariales</taxon>
        <taxon>Funariaceae</taxon>
        <taxon>Physcomitrium</taxon>
    </lineage>
</organism>
<proteinExistence type="predicted"/>